<feature type="compositionally biased region" description="Basic and acidic residues" evidence="2">
    <location>
        <begin position="237"/>
        <end position="251"/>
    </location>
</feature>
<protein>
    <submittedName>
        <fullName evidence="3">Uncharacterized protein</fullName>
    </submittedName>
</protein>
<evidence type="ECO:0000256" key="1">
    <source>
        <dbReference type="SAM" id="Coils"/>
    </source>
</evidence>
<name>A0A7X0XTX3_9LIST</name>
<feature type="region of interest" description="Disordered" evidence="2">
    <location>
        <begin position="309"/>
        <end position="334"/>
    </location>
</feature>
<feature type="coiled-coil region" evidence="1">
    <location>
        <begin position="174"/>
        <end position="214"/>
    </location>
</feature>
<feature type="region of interest" description="Disordered" evidence="2">
    <location>
        <begin position="231"/>
        <end position="251"/>
    </location>
</feature>
<dbReference type="AlphaFoldDB" id="A0A7X0XTX3"/>
<keyword evidence="1" id="KW-0175">Coiled coil</keyword>
<feature type="compositionally biased region" description="Basic and acidic residues" evidence="2">
    <location>
        <begin position="309"/>
        <end position="322"/>
    </location>
</feature>
<comment type="caution">
    <text evidence="3">The sequence shown here is derived from an EMBL/GenBank/DDBJ whole genome shotgun (WGS) entry which is preliminary data.</text>
</comment>
<evidence type="ECO:0000313" key="3">
    <source>
        <dbReference type="EMBL" id="MBC1780542.1"/>
    </source>
</evidence>
<reference evidence="3 4" key="1">
    <citation type="submission" date="2020-03" db="EMBL/GenBank/DDBJ databases">
        <title>Soil Listeria distribution.</title>
        <authorList>
            <person name="Liao J."/>
            <person name="Wiedmann M."/>
        </authorList>
    </citation>
    <scope>NUCLEOTIDE SEQUENCE [LARGE SCALE GENOMIC DNA]</scope>
    <source>
        <strain evidence="3 4">FSL L7-1017</strain>
    </source>
</reference>
<evidence type="ECO:0000313" key="4">
    <source>
        <dbReference type="Proteomes" id="UP000547643"/>
    </source>
</evidence>
<sequence length="334" mass="38813">MEQENELDLLNQLDSQSLQQEMDTTKIVAEEQQMAIEKIGEDIRQTSAPAGDYVNVYRGAGTVLPSAVHEQELKQEEARVASKHKVEERAVEKDNKFYIKNDGERMPLDIAQEDYPKLADGYVVITPSGHEIEVKGFNSEIYQNPMEQLQTEYVEKITPEDLKHLTNEIEQSYKKDYKEEIKNQLSQTQDLQTMDAKQNEIEEQMEGRTEEEIEFKALYKNQVKSYLVKDNPLNKSEGSKLPEVTEKERQEREQRLKKFEEKHSFSKVYSLKMEALNELKNDPDLTKEQKKAIDAIKKALDERKQAQIVTQDKRTERNKKEGMLAGIKALGRKR</sequence>
<proteinExistence type="predicted"/>
<gene>
    <name evidence="3" type="ORF">HCA46_17090</name>
</gene>
<evidence type="ECO:0000256" key="2">
    <source>
        <dbReference type="SAM" id="MobiDB-lite"/>
    </source>
</evidence>
<organism evidence="3 4">
    <name type="scientific">Listeria booriae</name>
    <dbReference type="NCBI Taxonomy" id="1552123"/>
    <lineage>
        <taxon>Bacteria</taxon>
        <taxon>Bacillati</taxon>
        <taxon>Bacillota</taxon>
        <taxon>Bacilli</taxon>
        <taxon>Bacillales</taxon>
        <taxon>Listeriaceae</taxon>
        <taxon>Listeria</taxon>
    </lineage>
</organism>
<dbReference type="Proteomes" id="UP000547643">
    <property type="component" value="Unassembled WGS sequence"/>
</dbReference>
<accession>A0A7X0XTX3</accession>
<dbReference type="EMBL" id="JAARUV010000010">
    <property type="protein sequence ID" value="MBC1780542.1"/>
    <property type="molecule type" value="Genomic_DNA"/>
</dbReference>
<dbReference type="RefSeq" id="WP_185495771.1">
    <property type="nucleotide sequence ID" value="NZ_JAARUV010000010.1"/>
</dbReference>